<dbReference type="InterPro" id="IPR050301">
    <property type="entry name" value="NTE"/>
</dbReference>
<keyword evidence="2 4" id="KW-0442">Lipid degradation</keyword>
<evidence type="ECO:0000259" key="5">
    <source>
        <dbReference type="PROSITE" id="PS51635"/>
    </source>
</evidence>
<dbReference type="InterPro" id="IPR021095">
    <property type="entry name" value="DUF3734"/>
</dbReference>
<feature type="active site" description="Nucleophile" evidence="4">
    <location>
        <position position="45"/>
    </location>
</feature>
<dbReference type="RefSeq" id="WP_379598550.1">
    <property type="nucleotide sequence ID" value="NZ_JBHRTN010000018.1"/>
</dbReference>
<dbReference type="Proteomes" id="UP001595593">
    <property type="component" value="Unassembled WGS sequence"/>
</dbReference>
<dbReference type="Pfam" id="PF12536">
    <property type="entry name" value="DUF3734"/>
    <property type="match status" value="1"/>
</dbReference>
<evidence type="ECO:0000256" key="3">
    <source>
        <dbReference type="ARBA" id="ARBA00023098"/>
    </source>
</evidence>
<name>A0ABV7G362_9PROT</name>
<reference evidence="7" key="1">
    <citation type="journal article" date="2019" name="Int. J. Syst. Evol. Microbiol.">
        <title>The Global Catalogue of Microorganisms (GCM) 10K type strain sequencing project: providing services to taxonomists for standard genome sequencing and annotation.</title>
        <authorList>
            <consortium name="The Broad Institute Genomics Platform"/>
            <consortium name="The Broad Institute Genome Sequencing Center for Infectious Disease"/>
            <person name="Wu L."/>
            <person name="Ma J."/>
        </authorList>
    </citation>
    <scope>NUCLEOTIDE SEQUENCE [LARGE SCALE GENOMIC DNA]</scope>
    <source>
        <strain evidence="7">KCTC 52094</strain>
    </source>
</reference>
<protein>
    <submittedName>
        <fullName evidence="6">Patatin-like phospholipase family protein</fullName>
    </submittedName>
</protein>
<dbReference type="InterPro" id="IPR016035">
    <property type="entry name" value="Acyl_Trfase/lysoPLipase"/>
</dbReference>
<evidence type="ECO:0000256" key="4">
    <source>
        <dbReference type="PROSITE-ProRule" id="PRU01161"/>
    </source>
</evidence>
<keyword evidence="3 4" id="KW-0443">Lipid metabolism</keyword>
<dbReference type="Gene3D" id="3.40.1090.10">
    <property type="entry name" value="Cytosolic phospholipase A2 catalytic domain"/>
    <property type="match status" value="2"/>
</dbReference>
<dbReference type="EMBL" id="JBHRTN010000018">
    <property type="protein sequence ID" value="MFC3126915.1"/>
    <property type="molecule type" value="Genomic_DNA"/>
</dbReference>
<dbReference type="SUPFAM" id="SSF52151">
    <property type="entry name" value="FabD/lysophospholipase-like"/>
    <property type="match status" value="1"/>
</dbReference>
<evidence type="ECO:0000256" key="1">
    <source>
        <dbReference type="ARBA" id="ARBA00022801"/>
    </source>
</evidence>
<sequence length="371" mass="39475">MPAPATQPFTALALSGGIALGAYEAGACAALQDAGQEPRWIAGASVGAITAALIAGNPPERRAARLKEFWQAATHEPLPLAPLWFGAPFTGPWREAEAMAAALQSHLFGCPSIFRPRLGLPGAGVRDVPALYDLSPLRAQLEQLVDFGRLNSGTIRVSITATDIESGDRVVFDTARGQRIGPEHLLASGALLPLFGPVEIEGRLLGDGGLASNLPLDLILDDLPPEEVLCLAVELFARRGSRPHTLAAAASRAGDIAFGNQTRRMVEGRQREHRLRALLAHLPEHLADDPALANLRQEARTQRTAVICLSYRAALDEAGLGKAFDFSGKTLTQRWQRGGADMRIALEQARHLPTGAGLVVHEIDTPAEGAE</sequence>
<evidence type="ECO:0000313" key="7">
    <source>
        <dbReference type="Proteomes" id="UP001595593"/>
    </source>
</evidence>
<gene>
    <name evidence="6" type="ORF">ACFOD4_17755</name>
</gene>
<dbReference type="InterPro" id="IPR002641">
    <property type="entry name" value="PNPLA_dom"/>
</dbReference>
<feature type="short sequence motif" description="GXSXG" evidence="4">
    <location>
        <begin position="43"/>
        <end position="47"/>
    </location>
</feature>
<dbReference type="PANTHER" id="PTHR14226:SF57">
    <property type="entry name" value="BLR7027 PROTEIN"/>
    <property type="match status" value="1"/>
</dbReference>
<dbReference type="PROSITE" id="PS51635">
    <property type="entry name" value="PNPLA"/>
    <property type="match status" value="1"/>
</dbReference>
<proteinExistence type="predicted"/>
<comment type="caution">
    <text evidence="4">Lacks conserved residue(s) required for the propagation of feature annotation.</text>
</comment>
<feature type="active site" description="Proton acceptor" evidence="4">
    <location>
        <position position="207"/>
    </location>
</feature>
<dbReference type="PANTHER" id="PTHR14226">
    <property type="entry name" value="NEUROPATHY TARGET ESTERASE/SWISS CHEESE D.MELANOGASTER"/>
    <property type="match status" value="1"/>
</dbReference>
<keyword evidence="1 4" id="KW-0378">Hydrolase</keyword>
<accession>A0ABV7G362</accession>
<keyword evidence="7" id="KW-1185">Reference proteome</keyword>
<feature type="domain" description="PNPLA" evidence="5">
    <location>
        <begin position="12"/>
        <end position="220"/>
    </location>
</feature>
<feature type="short sequence motif" description="DGA/G" evidence="4">
    <location>
        <begin position="207"/>
        <end position="209"/>
    </location>
</feature>
<evidence type="ECO:0000256" key="2">
    <source>
        <dbReference type="ARBA" id="ARBA00022963"/>
    </source>
</evidence>
<dbReference type="Pfam" id="PF01734">
    <property type="entry name" value="Patatin"/>
    <property type="match status" value="1"/>
</dbReference>
<comment type="caution">
    <text evidence="6">The sequence shown here is derived from an EMBL/GenBank/DDBJ whole genome shotgun (WGS) entry which is preliminary data.</text>
</comment>
<evidence type="ECO:0000313" key="6">
    <source>
        <dbReference type="EMBL" id="MFC3126915.1"/>
    </source>
</evidence>
<organism evidence="6 7">
    <name type="scientific">Teichococcus globiformis</name>
    <dbReference type="NCBI Taxonomy" id="2307229"/>
    <lineage>
        <taxon>Bacteria</taxon>
        <taxon>Pseudomonadati</taxon>
        <taxon>Pseudomonadota</taxon>
        <taxon>Alphaproteobacteria</taxon>
        <taxon>Acetobacterales</taxon>
        <taxon>Roseomonadaceae</taxon>
        <taxon>Roseomonas</taxon>
    </lineage>
</organism>